<keyword evidence="1" id="KW-1133">Transmembrane helix</keyword>
<dbReference type="STRING" id="282683.SAMN04488105_106260"/>
<keyword evidence="2" id="KW-0732">Signal</keyword>
<gene>
    <name evidence="3" type="ORF">SAMN04488105_106260</name>
</gene>
<proteinExistence type="predicted"/>
<organism evidence="3 4">
    <name type="scientific">Salipiger thiooxidans</name>
    <dbReference type="NCBI Taxonomy" id="282683"/>
    <lineage>
        <taxon>Bacteria</taxon>
        <taxon>Pseudomonadati</taxon>
        <taxon>Pseudomonadota</taxon>
        <taxon>Alphaproteobacteria</taxon>
        <taxon>Rhodobacterales</taxon>
        <taxon>Roseobacteraceae</taxon>
        <taxon>Salipiger</taxon>
    </lineage>
</organism>
<dbReference type="Proteomes" id="UP000198994">
    <property type="component" value="Unassembled WGS sequence"/>
</dbReference>
<dbReference type="EMBL" id="FNAV01000006">
    <property type="protein sequence ID" value="SDE70794.1"/>
    <property type="molecule type" value="Genomic_DNA"/>
</dbReference>
<reference evidence="4" key="1">
    <citation type="submission" date="2016-10" db="EMBL/GenBank/DDBJ databases">
        <authorList>
            <person name="Varghese N."/>
            <person name="Submissions S."/>
        </authorList>
    </citation>
    <scope>NUCLEOTIDE SEQUENCE [LARGE SCALE GENOMIC DNA]</scope>
    <source>
        <strain evidence="4">DSM 10146</strain>
    </source>
</reference>
<feature type="transmembrane region" description="Helical" evidence="1">
    <location>
        <begin position="175"/>
        <end position="199"/>
    </location>
</feature>
<keyword evidence="4" id="KW-1185">Reference proteome</keyword>
<keyword evidence="1" id="KW-0472">Membrane</keyword>
<evidence type="ECO:0000313" key="4">
    <source>
        <dbReference type="Proteomes" id="UP000198994"/>
    </source>
</evidence>
<dbReference type="InterPro" id="IPR049713">
    <property type="entry name" value="Pr6Pr-like"/>
</dbReference>
<protein>
    <recommendedName>
        <fullName evidence="5">FAR-17a/AIG1-like protein</fullName>
    </recommendedName>
</protein>
<evidence type="ECO:0000256" key="2">
    <source>
        <dbReference type="SAM" id="SignalP"/>
    </source>
</evidence>
<evidence type="ECO:0008006" key="5">
    <source>
        <dbReference type="Google" id="ProtNLM"/>
    </source>
</evidence>
<feature type="transmembrane region" description="Helical" evidence="1">
    <location>
        <begin position="44"/>
        <end position="60"/>
    </location>
</feature>
<feature type="transmembrane region" description="Helical" evidence="1">
    <location>
        <begin position="103"/>
        <end position="123"/>
    </location>
</feature>
<dbReference type="NCBIfam" id="NF038065">
    <property type="entry name" value="Pr6Pr"/>
    <property type="match status" value="1"/>
</dbReference>
<feature type="transmembrane region" description="Helical" evidence="1">
    <location>
        <begin position="135"/>
        <end position="155"/>
    </location>
</feature>
<sequence>MSQPARVFAAIIALLTFVALGVQFAATAQENPDHSAFETAWRLARFYTILTNLLVAVTFLRIASSGRMARPAWLGGVTLWIAITGVVYHLLLASPWEGLGLSGIADVGLHTVTPILVVLFWLVAAPKHGLRFTTALSWLLWPLAYVAYALLRGQLEGIYPYFFVDPTRIGWGGVLRWSGMLCAGFTAAGGLQVGIARLLR</sequence>
<feature type="chain" id="PRO_5011614668" description="FAR-17a/AIG1-like protein" evidence="2">
    <location>
        <begin position="29"/>
        <end position="200"/>
    </location>
</feature>
<dbReference type="AlphaFoldDB" id="A0A1G7F4E2"/>
<name>A0A1G7F4E2_9RHOB</name>
<feature type="signal peptide" evidence="2">
    <location>
        <begin position="1"/>
        <end position="28"/>
    </location>
</feature>
<dbReference type="OrthoDB" id="9809977at2"/>
<accession>A0A1G7F4E2</accession>
<keyword evidence="1" id="KW-0812">Transmembrane</keyword>
<evidence type="ECO:0000313" key="3">
    <source>
        <dbReference type="EMBL" id="SDE70794.1"/>
    </source>
</evidence>
<evidence type="ECO:0000256" key="1">
    <source>
        <dbReference type="SAM" id="Phobius"/>
    </source>
</evidence>
<dbReference type="RefSeq" id="WP_089959019.1">
    <property type="nucleotide sequence ID" value="NZ_FNAV01000006.1"/>
</dbReference>
<feature type="transmembrane region" description="Helical" evidence="1">
    <location>
        <begin position="72"/>
        <end position="91"/>
    </location>
</feature>